<dbReference type="AlphaFoldDB" id="A0A1M5CE67"/>
<dbReference type="EMBL" id="FQVD01000024">
    <property type="protein sequence ID" value="SHF53064.1"/>
    <property type="molecule type" value="Genomic_DNA"/>
</dbReference>
<keyword evidence="2" id="KW-1185">Reference proteome</keyword>
<proteinExistence type="predicted"/>
<organism evidence="1 2">
    <name type="scientific">Bacteroides faecichinchillae</name>
    <dbReference type="NCBI Taxonomy" id="871325"/>
    <lineage>
        <taxon>Bacteria</taxon>
        <taxon>Pseudomonadati</taxon>
        <taxon>Bacteroidota</taxon>
        <taxon>Bacteroidia</taxon>
        <taxon>Bacteroidales</taxon>
        <taxon>Bacteroidaceae</taxon>
        <taxon>Bacteroides</taxon>
    </lineage>
</organism>
<reference evidence="1 2" key="1">
    <citation type="submission" date="2016-11" db="EMBL/GenBank/DDBJ databases">
        <authorList>
            <person name="Jaros S."/>
            <person name="Januszkiewicz K."/>
            <person name="Wedrychowicz H."/>
        </authorList>
    </citation>
    <scope>NUCLEOTIDE SEQUENCE [LARGE SCALE GENOMIC DNA]</scope>
    <source>
        <strain evidence="1 2">DSM 26883</strain>
    </source>
</reference>
<accession>A0A1M5CE67</accession>
<dbReference type="Proteomes" id="UP000184436">
    <property type="component" value="Unassembled WGS sequence"/>
</dbReference>
<protein>
    <submittedName>
        <fullName evidence="1">Uncharacterized protein</fullName>
    </submittedName>
</protein>
<name>A0A1M5CE67_9BACE</name>
<gene>
    <name evidence="1" type="ORF">SAMN05444349_1245</name>
</gene>
<dbReference type="OrthoDB" id="1032272at2"/>
<sequence>MLRISPFTPLFFNPSTDRYGMYSRYIQKFAPTDQILIEVITVSEKNDLSGYVIDALTDVKYPIAWNIWAMNDTTTLYYHTLTGLDNGYYKVELNGNLSELFEVTDDQSKLAQTTLVQYSMKDNMQRTDCVFIIEGKQYLFDFRVPGGFKDSDWSFVVDNEQFKTPDGDVIELFSSESTLKIFTLGNAEGCPVWYAELLNRILSCNYVFFNGKRFVRNESSVPELNQILEGLNSYVFKISLHVIFNNTKIKFDNQYVDGTPSGGEQDSASFRLSRNILVTAPQTGYIKTGDILPQGMSYEDVFVAMLEKQSSARLTGRLSTANEVEYGMAKGHITYTANRNGQGVMKKSFYDGLESNKLIFSEESGGVQTAKRQLTGLYLQNETYTAEVVYSASSDGQLPELILRDSISVNVQRKWFAGICNTVPVSSADVRGLLNSGLYSGPGTYKFSVDRWKMIAICIPSGTIKDLSLTAYPGNFIEDTGITSGPMPISVEGANGSEAIEYKMWIVKTGGFNDPDIFTIKVE</sequence>
<evidence type="ECO:0000313" key="1">
    <source>
        <dbReference type="EMBL" id="SHF53064.1"/>
    </source>
</evidence>
<evidence type="ECO:0000313" key="2">
    <source>
        <dbReference type="Proteomes" id="UP000184436"/>
    </source>
</evidence>
<dbReference type="STRING" id="871325.SAMN05444349_1245"/>
<dbReference type="RefSeq" id="WP_073350041.1">
    <property type="nucleotide sequence ID" value="NZ_FQVD01000024.1"/>
</dbReference>